<protein>
    <submittedName>
        <fullName evidence="3">Uncharacterized protein</fullName>
    </submittedName>
</protein>
<evidence type="ECO:0000313" key="3">
    <source>
        <dbReference type="EMBL" id="MBT9811565.1"/>
    </source>
</evidence>
<accession>A0AA41FHL7</accession>
<name>A0AA41FHL7_9FIRM</name>
<dbReference type="AlphaFoldDB" id="A0AA41FHL7"/>
<evidence type="ECO:0000313" key="4">
    <source>
        <dbReference type="Proteomes" id="UP000708338"/>
    </source>
</evidence>
<evidence type="ECO:0000256" key="2">
    <source>
        <dbReference type="SAM" id="SignalP"/>
    </source>
</evidence>
<keyword evidence="2" id="KW-0732">Signal</keyword>
<feature type="chain" id="PRO_5041202175" evidence="2">
    <location>
        <begin position="25"/>
        <end position="321"/>
    </location>
</feature>
<organism evidence="3 4">
    <name type="scientific">Enterocloster citroniae</name>
    <dbReference type="NCBI Taxonomy" id="358743"/>
    <lineage>
        <taxon>Bacteria</taxon>
        <taxon>Bacillati</taxon>
        <taxon>Bacillota</taxon>
        <taxon>Clostridia</taxon>
        <taxon>Lachnospirales</taxon>
        <taxon>Lachnospiraceae</taxon>
        <taxon>Enterocloster</taxon>
    </lineage>
</organism>
<keyword evidence="1" id="KW-1133">Transmembrane helix</keyword>
<keyword evidence="1" id="KW-0472">Membrane</keyword>
<keyword evidence="1" id="KW-0812">Transmembrane</keyword>
<gene>
    <name evidence="3" type="ORF">GPL26_18265</name>
</gene>
<dbReference type="RefSeq" id="WP_117450862.1">
    <property type="nucleotide sequence ID" value="NZ_CABJDD010000004.1"/>
</dbReference>
<sequence length="321" mass="35381">MRSKYLTAIISLIIMVSFSAAVFAQPVDTLRVSEDQAEILALEDKLLETVNHGAARSEIESNDLVDSIDFDAAYKVYGNSELFAARSSDRDVLLEVLNEGEYIWQIPFFIGGSTILVDITKVTKISNNIPEDSKKVLSEKLNKWTIGATYVYNDRTVDYKDNVIQSIKNANLNPDDYTYAFVSGLPQIRYPVAIVFSHKAEFIIPAEESATHAFKNVTKDMVYSEPETMLSNTYTDHNGTGFTVYNFYKVAHAVDSTIPGIGGGDLGIGNGLNKYQLYIGIIVCMGLAGTGIWYKMRSATKKENLAASSTPSGQSDSQSPR</sequence>
<proteinExistence type="predicted"/>
<reference evidence="3" key="1">
    <citation type="journal article" date="2021" name="Gut Microbes">
        <title>A synthetic consortium of 100 gut commensals modulates the composition and function in a colon model of the microbiome of elderly subjects.</title>
        <authorList>
            <person name="Perez M."/>
            <person name="Ntemiri A."/>
            <person name="Tan H."/>
            <person name="Harris H.M.B."/>
            <person name="Roager H.M."/>
            <person name="Ribiere C."/>
            <person name="O'Toole P.W."/>
        </authorList>
    </citation>
    <scope>NUCLEOTIDE SEQUENCE</scope>
    <source>
        <strain evidence="3">MCC335</strain>
    </source>
</reference>
<feature type="signal peptide" evidence="2">
    <location>
        <begin position="1"/>
        <end position="24"/>
    </location>
</feature>
<feature type="transmembrane region" description="Helical" evidence="1">
    <location>
        <begin position="275"/>
        <end position="294"/>
    </location>
</feature>
<evidence type="ECO:0000256" key="1">
    <source>
        <dbReference type="SAM" id="Phobius"/>
    </source>
</evidence>
<comment type="caution">
    <text evidence="3">The sequence shown here is derived from an EMBL/GenBank/DDBJ whole genome shotgun (WGS) entry which is preliminary data.</text>
</comment>
<dbReference type="Proteomes" id="UP000708338">
    <property type="component" value="Unassembled WGS sequence"/>
</dbReference>
<dbReference type="EMBL" id="WQPS01000029">
    <property type="protein sequence ID" value="MBT9811565.1"/>
    <property type="molecule type" value="Genomic_DNA"/>
</dbReference>